<proteinExistence type="predicted"/>
<dbReference type="EMBL" id="JADEZV010000001">
    <property type="protein sequence ID" value="MBE9390985.1"/>
    <property type="molecule type" value="Genomic_DNA"/>
</dbReference>
<dbReference type="GeneID" id="12449311"/>
<evidence type="ECO:0000313" key="4">
    <source>
        <dbReference type="EMBL" id="PMB75365.1"/>
    </source>
</evidence>
<name>A0A2J6N203_9CREN</name>
<keyword evidence="1" id="KW-1133">Transmembrane helix</keyword>
<evidence type="ECO:0000313" key="3">
    <source>
        <dbReference type="EMBL" id="MBE9390985.1"/>
    </source>
</evidence>
<keyword evidence="1" id="KW-0472">Membrane</keyword>
<accession>A0A2J6N203</accession>
<reference evidence="2" key="2">
    <citation type="journal article" date="2020" name="mSystems">
        <title>Genome- and Community-Level Interaction Insights into Carbon Utilization and Element Cycling Functions of Hydrothermarchaeota in Hydrothermal Sediment.</title>
        <authorList>
            <person name="Zhou Z."/>
            <person name="Liu Y."/>
            <person name="Xu W."/>
            <person name="Pan J."/>
            <person name="Luo Z.H."/>
            <person name="Li M."/>
        </authorList>
    </citation>
    <scope>NUCLEOTIDE SEQUENCE [LARGE SCALE GENOMIC DNA]</scope>
    <source>
        <strain evidence="2">SpSt-1261</strain>
    </source>
</reference>
<evidence type="ECO:0000313" key="6">
    <source>
        <dbReference type="Proteomes" id="UP000237153"/>
    </source>
</evidence>
<evidence type="ECO:0000313" key="5">
    <source>
        <dbReference type="EMBL" id="PMB75495.1"/>
    </source>
</evidence>
<organism evidence="4 6">
    <name type="scientific">Fervidicoccus fontis</name>
    <dbReference type="NCBI Taxonomy" id="683846"/>
    <lineage>
        <taxon>Archaea</taxon>
        <taxon>Thermoproteota</taxon>
        <taxon>Thermoprotei</taxon>
        <taxon>Fervidicoccales</taxon>
        <taxon>Fervidicoccaceae</taxon>
        <taxon>Fervidicoccus</taxon>
    </lineage>
</organism>
<reference evidence="3" key="3">
    <citation type="submission" date="2020-10" db="EMBL/GenBank/DDBJ databases">
        <title>Fervidococcus fontis strain 3639Fd - the first crenarchaeon capable of growth on lipids.</title>
        <authorList>
            <person name="Kochetkova T.V."/>
            <person name="Elcheninov A.G."/>
            <person name="Toschakov S.V."/>
            <person name="Kublanov I.V."/>
        </authorList>
    </citation>
    <scope>NUCLEOTIDE SEQUENCE</scope>
    <source>
        <strain evidence="3">3639Fd</strain>
    </source>
</reference>
<comment type="caution">
    <text evidence="4">The sequence shown here is derived from an EMBL/GenBank/DDBJ whole genome shotgun (WGS) entry which is preliminary data.</text>
</comment>
<keyword evidence="1" id="KW-0812">Transmembrane</keyword>
<dbReference type="RefSeq" id="WP_014557383.1">
    <property type="nucleotide sequence ID" value="NZ_DSFH01000055.1"/>
</dbReference>
<gene>
    <name evidence="5" type="ORF">C0188_02860</name>
    <name evidence="4" type="ORF">C0188_03380</name>
    <name evidence="2" type="ORF">ENO39_04145</name>
    <name evidence="3" type="ORF">IOK49_02685</name>
</gene>
<reference evidence="4 6" key="1">
    <citation type="submission" date="2018-01" db="EMBL/GenBank/DDBJ databases">
        <title>Metagenomic assembled genomes from two thermal pools in the Uzon Caldera, Kamchatka, Russia.</title>
        <authorList>
            <person name="Wilkins L."/>
            <person name="Ettinger C."/>
        </authorList>
    </citation>
    <scope>NUCLEOTIDE SEQUENCE [LARGE SCALE GENOMIC DNA]</scope>
    <source>
        <strain evidence="4">ZAV-06</strain>
    </source>
</reference>
<sequence length="311" mass="35616">MQESKHGASVNFDEKETISILNDAVKKSKEIFNRVFDFLKEGNIIISYSGYGVIPATIFFNYLRVLTQEARFELVPSTELYLNVIPYRESTFKIFYIMASLKERNQFARLASSSSVMLVPSLFLIPYIDDPVISRWINEENSIEIDARENQILYSSILASLLGIEVAKELTNRSDMRISNAKRDLESLSEGFSFISERYAEYLESIKELESSGESCDVIYTPSLEPGAIYLMYILQEKGIACRLLRGDIAIGMQDIQRRNILLSTTVEEDIAKEIMFRFKLNSNEKSIKIVFNTDPLLAQLYSVILFSFLI</sequence>
<dbReference type="EMBL" id="PNIM01000016">
    <property type="protein sequence ID" value="PMB75365.1"/>
    <property type="molecule type" value="Genomic_DNA"/>
</dbReference>
<dbReference type="Proteomes" id="UP000886076">
    <property type="component" value="Unassembled WGS sequence"/>
</dbReference>
<dbReference type="Proteomes" id="UP000237153">
    <property type="component" value="Unassembled WGS sequence"/>
</dbReference>
<dbReference type="EMBL" id="PNIM01000013">
    <property type="protein sequence ID" value="PMB75495.1"/>
    <property type="molecule type" value="Genomic_DNA"/>
</dbReference>
<evidence type="ECO:0008006" key="7">
    <source>
        <dbReference type="Google" id="ProtNLM"/>
    </source>
</evidence>
<feature type="transmembrane region" description="Helical" evidence="1">
    <location>
        <begin position="44"/>
        <end position="63"/>
    </location>
</feature>
<dbReference type="Proteomes" id="UP000652307">
    <property type="component" value="Unassembled WGS sequence"/>
</dbReference>
<evidence type="ECO:0000256" key="1">
    <source>
        <dbReference type="SAM" id="Phobius"/>
    </source>
</evidence>
<dbReference type="AlphaFoldDB" id="A0A2J6N203"/>
<protein>
    <recommendedName>
        <fullName evidence="7">SIS domain-containing protein</fullName>
    </recommendedName>
</protein>
<evidence type="ECO:0000313" key="2">
    <source>
        <dbReference type="EMBL" id="HEW64229.1"/>
    </source>
</evidence>
<dbReference type="EMBL" id="DSFH01000055">
    <property type="protein sequence ID" value="HEW64229.1"/>
    <property type="molecule type" value="Genomic_DNA"/>
</dbReference>